<evidence type="ECO:0008006" key="4">
    <source>
        <dbReference type="Google" id="ProtNLM"/>
    </source>
</evidence>
<sequence>MLPLLKHEHHPNFITKQLRMKVKPEDNWARRQWRRVARVFGLRSDKGKKSKPADLFLDKFSAQDFQAADERPNQNKRSKWLCGFSFNPTLPTHYQWLAIVSLAILYNMVFVIGRSVFWEMDKGSSFWYIMDYTCDIIYVIDTVAHMHEGCIILRVWHMILMTPRLKCKATSDGASYTDTPVSIKCTSGVSINQPARDRIHSLCVENSPGLLQMSLEPRSKSLRMKK</sequence>
<dbReference type="GO" id="GO:0005886">
    <property type="term" value="C:plasma membrane"/>
    <property type="evidence" value="ECO:0007669"/>
    <property type="project" value="TreeGrafter"/>
</dbReference>
<dbReference type="SUPFAM" id="SSF81324">
    <property type="entry name" value="Voltage-gated potassium channels"/>
    <property type="match status" value="1"/>
</dbReference>
<dbReference type="Proteomes" id="UP000324832">
    <property type="component" value="Unassembled WGS sequence"/>
</dbReference>
<evidence type="ECO:0000256" key="1">
    <source>
        <dbReference type="SAM" id="Phobius"/>
    </source>
</evidence>
<reference evidence="2 3" key="1">
    <citation type="submission" date="2017-07" db="EMBL/GenBank/DDBJ databases">
        <authorList>
            <person name="Talla V."/>
            <person name="Backstrom N."/>
        </authorList>
    </citation>
    <scope>NUCLEOTIDE SEQUENCE [LARGE SCALE GENOMIC DNA]</scope>
</reference>
<dbReference type="GO" id="GO:0017071">
    <property type="term" value="C:intracellular cyclic nucleotide activated cation channel complex"/>
    <property type="evidence" value="ECO:0007669"/>
    <property type="project" value="TreeGrafter"/>
</dbReference>
<keyword evidence="1" id="KW-1133">Transmembrane helix</keyword>
<organism evidence="2 3">
    <name type="scientific">Leptidea sinapis</name>
    <dbReference type="NCBI Taxonomy" id="189913"/>
    <lineage>
        <taxon>Eukaryota</taxon>
        <taxon>Metazoa</taxon>
        <taxon>Ecdysozoa</taxon>
        <taxon>Arthropoda</taxon>
        <taxon>Hexapoda</taxon>
        <taxon>Insecta</taxon>
        <taxon>Pterygota</taxon>
        <taxon>Neoptera</taxon>
        <taxon>Endopterygota</taxon>
        <taxon>Lepidoptera</taxon>
        <taxon>Glossata</taxon>
        <taxon>Ditrysia</taxon>
        <taxon>Papilionoidea</taxon>
        <taxon>Pieridae</taxon>
        <taxon>Dismorphiinae</taxon>
        <taxon>Leptidea</taxon>
    </lineage>
</organism>
<protein>
    <recommendedName>
        <fullName evidence="4">Ion transport domain-containing protein</fullName>
    </recommendedName>
</protein>
<name>A0A5E4QRP0_9NEOP</name>
<dbReference type="EMBL" id="FZQP02004333">
    <property type="protein sequence ID" value="VVC99788.1"/>
    <property type="molecule type" value="Genomic_DNA"/>
</dbReference>
<proteinExistence type="predicted"/>
<dbReference type="GO" id="GO:0044877">
    <property type="term" value="F:protein-containing complex binding"/>
    <property type="evidence" value="ECO:0007669"/>
    <property type="project" value="TreeGrafter"/>
</dbReference>
<dbReference type="InterPro" id="IPR050866">
    <property type="entry name" value="CNG_cation_channel"/>
</dbReference>
<evidence type="ECO:0000313" key="3">
    <source>
        <dbReference type="Proteomes" id="UP000324832"/>
    </source>
</evidence>
<dbReference type="PANTHER" id="PTHR45638">
    <property type="entry name" value="CYCLIC NUCLEOTIDE-GATED CATION CHANNEL SUBUNIT A"/>
    <property type="match status" value="1"/>
</dbReference>
<dbReference type="PANTHER" id="PTHR45638:SF11">
    <property type="entry name" value="CYCLIC NUCLEOTIDE-GATED CATION CHANNEL SUBUNIT A"/>
    <property type="match status" value="1"/>
</dbReference>
<keyword evidence="3" id="KW-1185">Reference proteome</keyword>
<dbReference type="AlphaFoldDB" id="A0A5E4QRP0"/>
<feature type="transmembrane region" description="Helical" evidence="1">
    <location>
        <begin position="94"/>
        <end position="117"/>
    </location>
</feature>
<keyword evidence="1" id="KW-0812">Transmembrane</keyword>
<gene>
    <name evidence="2" type="ORF">LSINAPIS_LOCUS10579</name>
</gene>
<dbReference type="GO" id="GO:0005223">
    <property type="term" value="F:intracellularly cGMP-activated cation channel activity"/>
    <property type="evidence" value="ECO:0007669"/>
    <property type="project" value="TreeGrafter"/>
</dbReference>
<evidence type="ECO:0000313" key="2">
    <source>
        <dbReference type="EMBL" id="VVC99788.1"/>
    </source>
</evidence>
<dbReference type="GO" id="GO:0030553">
    <property type="term" value="F:cGMP binding"/>
    <property type="evidence" value="ECO:0007669"/>
    <property type="project" value="TreeGrafter"/>
</dbReference>
<keyword evidence="1" id="KW-0472">Membrane</keyword>
<dbReference type="GO" id="GO:0005222">
    <property type="term" value="F:intracellularly cAMP-activated cation channel activity"/>
    <property type="evidence" value="ECO:0007669"/>
    <property type="project" value="TreeGrafter"/>
</dbReference>
<accession>A0A5E4QRP0</accession>